<proteinExistence type="predicted"/>
<dbReference type="GO" id="GO:0032259">
    <property type="term" value="P:methylation"/>
    <property type="evidence" value="ECO:0007669"/>
    <property type="project" value="UniProtKB-KW"/>
</dbReference>
<accession>A0A7X1B323</accession>
<keyword evidence="1 4" id="KW-0808">Transferase</keyword>
<comment type="caution">
    <text evidence="4">The sequence shown here is derived from an EMBL/GenBank/DDBJ whole genome shotgun (WGS) entry which is preliminary data.</text>
</comment>
<dbReference type="EMBL" id="JACHVC010000001">
    <property type="protein sequence ID" value="MBC2604677.1"/>
    <property type="molecule type" value="Genomic_DNA"/>
</dbReference>
<reference evidence="4 5" key="1">
    <citation type="submission" date="2020-07" db="EMBL/GenBank/DDBJ databases">
        <authorList>
            <person name="Feng X."/>
        </authorList>
    </citation>
    <scope>NUCLEOTIDE SEQUENCE [LARGE SCALE GENOMIC DNA]</scope>
    <source>
        <strain evidence="4 5">JCM23202</strain>
    </source>
</reference>
<evidence type="ECO:0000259" key="3">
    <source>
        <dbReference type="Pfam" id="PF13649"/>
    </source>
</evidence>
<evidence type="ECO:0000313" key="5">
    <source>
        <dbReference type="Proteomes" id="UP000526501"/>
    </source>
</evidence>
<dbReference type="Proteomes" id="UP000526501">
    <property type="component" value="Unassembled WGS sequence"/>
</dbReference>
<feature type="domain" description="Methyltransferase" evidence="3">
    <location>
        <begin position="38"/>
        <end position="129"/>
    </location>
</feature>
<sequence length="208" mass="22770">MDLNQWDERYSAEEFIYGTKPNDFLASKADLIPQGPVICLADGEGRNGVFLATQGHSVTSIDSSRVGLQKASKLAEKNGVQIETLCCDLAEYEFEPNSATGIVSIFCHLPPELRKKVHAQVYSALKPGGIFILEGYTPEQLKLGTGGPPVADLMHTLDQLKDELSGLEILHAQEVKREVIEGTFHTGMASVVQFVGRKKIASSRAERR</sequence>
<evidence type="ECO:0000256" key="2">
    <source>
        <dbReference type="SAM" id="Coils"/>
    </source>
</evidence>
<dbReference type="GO" id="GO:0008168">
    <property type="term" value="F:methyltransferase activity"/>
    <property type="evidence" value="ECO:0007669"/>
    <property type="project" value="UniProtKB-KW"/>
</dbReference>
<dbReference type="Pfam" id="PF13649">
    <property type="entry name" value="Methyltransf_25"/>
    <property type="match status" value="1"/>
</dbReference>
<feature type="coiled-coil region" evidence="2">
    <location>
        <begin position="150"/>
        <end position="177"/>
    </location>
</feature>
<dbReference type="PANTHER" id="PTHR43861">
    <property type="entry name" value="TRANS-ACONITATE 2-METHYLTRANSFERASE-RELATED"/>
    <property type="match status" value="1"/>
</dbReference>
<protein>
    <submittedName>
        <fullName evidence="4">Class I SAM-dependent methyltransferase</fullName>
    </submittedName>
</protein>
<evidence type="ECO:0000256" key="1">
    <source>
        <dbReference type="ARBA" id="ARBA00022679"/>
    </source>
</evidence>
<name>A0A7X1B323_9BACT</name>
<dbReference type="InterPro" id="IPR041698">
    <property type="entry name" value="Methyltransf_25"/>
</dbReference>
<dbReference type="PANTHER" id="PTHR43861:SF3">
    <property type="entry name" value="PUTATIVE (AFU_ORTHOLOGUE AFUA_2G14390)-RELATED"/>
    <property type="match status" value="1"/>
</dbReference>
<dbReference type="RefSeq" id="WP_185658568.1">
    <property type="nucleotide sequence ID" value="NZ_CAWPOO010000001.1"/>
</dbReference>
<keyword evidence="5" id="KW-1185">Reference proteome</keyword>
<keyword evidence="4" id="KW-0489">Methyltransferase</keyword>
<dbReference type="SUPFAM" id="SSF53335">
    <property type="entry name" value="S-adenosyl-L-methionine-dependent methyltransferases"/>
    <property type="match status" value="1"/>
</dbReference>
<gene>
    <name evidence="4" type="ORF">H5P27_01270</name>
</gene>
<dbReference type="AlphaFoldDB" id="A0A7X1B323"/>
<organism evidence="4 5">
    <name type="scientific">Pelagicoccus albus</name>
    <dbReference type="NCBI Taxonomy" id="415222"/>
    <lineage>
        <taxon>Bacteria</taxon>
        <taxon>Pseudomonadati</taxon>
        <taxon>Verrucomicrobiota</taxon>
        <taxon>Opitutia</taxon>
        <taxon>Puniceicoccales</taxon>
        <taxon>Pelagicoccaceae</taxon>
        <taxon>Pelagicoccus</taxon>
    </lineage>
</organism>
<dbReference type="Gene3D" id="3.40.50.150">
    <property type="entry name" value="Vaccinia Virus protein VP39"/>
    <property type="match status" value="1"/>
</dbReference>
<dbReference type="CDD" id="cd02440">
    <property type="entry name" value="AdoMet_MTases"/>
    <property type="match status" value="1"/>
</dbReference>
<evidence type="ECO:0000313" key="4">
    <source>
        <dbReference type="EMBL" id="MBC2604677.1"/>
    </source>
</evidence>
<dbReference type="InterPro" id="IPR029063">
    <property type="entry name" value="SAM-dependent_MTases_sf"/>
</dbReference>
<keyword evidence="2" id="KW-0175">Coiled coil</keyword>